<dbReference type="EMBL" id="JBBYAF010000053">
    <property type="protein sequence ID" value="MEL3974412.1"/>
    <property type="molecule type" value="Genomic_DNA"/>
</dbReference>
<organism evidence="1 2">
    <name type="scientific">Rossellomorea oryzaecorticis</name>
    <dbReference type="NCBI Taxonomy" id="1396505"/>
    <lineage>
        <taxon>Bacteria</taxon>
        <taxon>Bacillati</taxon>
        <taxon>Bacillota</taxon>
        <taxon>Bacilli</taxon>
        <taxon>Bacillales</taxon>
        <taxon>Bacillaceae</taxon>
        <taxon>Rossellomorea</taxon>
    </lineage>
</organism>
<dbReference type="Proteomes" id="UP001389717">
    <property type="component" value="Unassembled WGS sequence"/>
</dbReference>
<proteinExistence type="predicted"/>
<accession>A0ABU9KE84</accession>
<keyword evidence="2" id="KW-1185">Reference proteome</keyword>
<evidence type="ECO:0000313" key="1">
    <source>
        <dbReference type="EMBL" id="MEL3974412.1"/>
    </source>
</evidence>
<dbReference type="RefSeq" id="WP_341985952.1">
    <property type="nucleotide sequence ID" value="NZ_JBBYAF010000053.1"/>
</dbReference>
<name>A0ABU9KE84_9BACI</name>
<reference evidence="1 2" key="1">
    <citation type="submission" date="2024-04" db="EMBL/GenBank/DDBJ databases">
        <title>Bacillus oryzaecorticis sp. nov., a moderately halophilic bacterium isolated from rice husks.</title>
        <authorList>
            <person name="Zhu H.-S."/>
        </authorList>
    </citation>
    <scope>NUCLEOTIDE SEQUENCE [LARGE SCALE GENOMIC DNA]</scope>
    <source>
        <strain evidence="1 2">ZC255</strain>
    </source>
</reference>
<protein>
    <submittedName>
        <fullName evidence="1">Uncharacterized protein</fullName>
    </submittedName>
</protein>
<evidence type="ECO:0000313" key="2">
    <source>
        <dbReference type="Proteomes" id="UP001389717"/>
    </source>
</evidence>
<gene>
    <name evidence="1" type="ORF">AAEO50_19155</name>
</gene>
<comment type="caution">
    <text evidence="1">The sequence shown here is derived from an EMBL/GenBank/DDBJ whole genome shotgun (WGS) entry which is preliminary data.</text>
</comment>
<sequence>MESIEFLENYQTFFVTYDRFVVSLALRLLEKGKPRTGEAALVQIVLLAGSWGQVLRFVFCADSGGGTRGQVRCPAYFALSGLSPVAN</sequence>